<name>A0ACC1P2I7_9PEZI</name>
<accession>A0ACC1P2I7</accession>
<comment type="caution">
    <text evidence="1">The sequence shown here is derived from an EMBL/GenBank/DDBJ whole genome shotgun (WGS) entry which is preliminary data.</text>
</comment>
<evidence type="ECO:0000313" key="1">
    <source>
        <dbReference type="EMBL" id="KAJ2985697.1"/>
    </source>
</evidence>
<reference evidence="1" key="1">
    <citation type="submission" date="2022-10" db="EMBL/GenBank/DDBJ databases">
        <title>Genome Sequence of Xylaria curta.</title>
        <authorList>
            <person name="Buettner E."/>
        </authorList>
    </citation>
    <scope>NUCLEOTIDE SEQUENCE</scope>
    <source>
        <strain evidence="1">Babe10</strain>
    </source>
</reference>
<gene>
    <name evidence="1" type="ORF">NUW58_g5395</name>
</gene>
<dbReference type="EMBL" id="JAPDGR010001060">
    <property type="protein sequence ID" value="KAJ2985697.1"/>
    <property type="molecule type" value="Genomic_DNA"/>
</dbReference>
<evidence type="ECO:0000313" key="2">
    <source>
        <dbReference type="Proteomes" id="UP001143856"/>
    </source>
</evidence>
<organism evidence="1 2">
    <name type="scientific">Xylaria curta</name>
    <dbReference type="NCBI Taxonomy" id="42375"/>
    <lineage>
        <taxon>Eukaryota</taxon>
        <taxon>Fungi</taxon>
        <taxon>Dikarya</taxon>
        <taxon>Ascomycota</taxon>
        <taxon>Pezizomycotina</taxon>
        <taxon>Sordariomycetes</taxon>
        <taxon>Xylariomycetidae</taxon>
        <taxon>Xylariales</taxon>
        <taxon>Xylariaceae</taxon>
        <taxon>Xylaria</taxon>
    </lineage>
</organism>
<protein>
    <submittedName>
        <fullName evidence="1">Uncharacterized protein</fullName>
    </submittedName>
</protein>
<keyword evidence="2" id="KW-1185">Reference proteome</keyword>
<dbReference type="Proteomes" id="UP001143856">
    <property type="component" value="Unassembled WGS sequence"/>
</dbReference>
<sequence>MRNNASHTARGDDAPRQGGGDTSSRSDDSDTEDDSDTGDELYLNAIESACLGEKGAHTQSNILKILVKATNDPDERQKACLEAMRLVSKERNHRLFEELLEYVPIDAVTLGLACRCGSVKTVQAILRRSVSINATSEGSKTPLQVALDCGHSDLVEFLVANGATLETIPNMGSPPSVYHLVTAVLESGAFSITKCEELVRKLLRFTQQSQVTTEEDLEFIDRSLVAACRIGSTEVVSSLLELVAKPGSAAHLAIDISAHISPPLLVAIKRNQPGVLSLLLQWTTSGKRVNELAPLLDTGLKACLGKKSPIMLQSFLKHAGTIKISDQHLILAIQKCGAGRGIGESDLAIILKHRPDLTPSEEVLVTLFGIPLAGIPPWAPFKYGTRDLWRFALRRSDCGVTERMIRAVCDREGLEVLHKYCAQHQSGWRHTHVDRINREFQTAARRIHEEESKPHWLRQGSGIASRPRQE</sequence>
<proteinExistence type="predicted"/>